<dbReference type="AlphaFoldDB" id="A0A3N0ERV4"/>
<accession>A0A3N0ERV4</accession>
<dbReference type="Proteomes" id="UP000267469">
    <property type="component" value="Unassembled WGS sequence"/>
</dbReference>
<name>A0A3N0ERV4_SINP1</name>
<dbReference type="EMBL" id="RJTM01000029">
    <property type="protein sequence ID" value="RNL90630.1"/>
    <property type="molecule type" value="Genomic_DNA"/>
</dbReference>
<comment type="caution">
    <text evidence="1">The sequence shown here is derived from an EMBL/GenBank/DDBJ whole genome shotgun (WGS) entry which is preliminary data.</text>
</comment>
<reference evidence="1 2" key="1">
    <citation type="submission" date="2018-10" db="EMBL/GenBank/DDBJ databases">
        <title>Sinomicrobium pectinilyticum sp. nov., a pectinase-producing bacterium isolated from alkaline and saline soil, and emended description of the genus Sinomicrobium.</title>
        <authorList>
            <person name="Cheng B."/>
            <person name="Li C."/>
            <person name="Lai Q."/>
            <person name="Du M."/>
            <person name="Shao Z."/>
            <person name="Xu P."/>
            <person name="Yang C."/>
        </authorList>
    </citation>
    <scope>NUCLEOTIDE SEQUENCE [LARGE SCALE GENOMIC DNA]</scope>
    <source>
        <strain evidence="1 2">5DNS001</strain>
    </source>
</reference>
<evidence type="ECO:0000313" key="2">
    <source>
        <dbReference type="Proteomes" id="UP000267469"/>
    </source>
</evidence>
<proteinExistence type="predicted"/>
<organism evidence="1 2">
    <name type="scientific">Sinomicrobium pectinilyticum</name>
    <dbReference type="NCBI Taxonomy" id="1084421"/>
    <lineage>
        <taxon>Bacteria</taxon>
        <taxon>Pseudomonadati</taxon>
        <taxon>Bacteroidota</taxon>
        <taxon>Flavobacteriia</taxon>
        <taxon>Flavobacteriales</taxon>
        <taxon>Flavobacteriaceae</taxon>
        <taxon>Sinomicrobium</taxon>
    </lineage>
</organism>
<protein>
    <submittedName>
        <fullName evidence="1">Uncharacterized protein</fullName>
    </submittedName>
</protein>
<keyword evidence="2" id="KW-1185">Reference proteome</keyword>
<sequence>MKELGSYDTKMHKETWSFTKRDGLKKVTGYKLQVAVPERSQRVVLQARTKAAECPELRSGCTEAPAKL</sequence>
<evidence type="ECO:0000313" key="1">
    <source>
        <dbReference type="EMBL" id="RNL90630.1"/>
    </source>
</evidence>
<gene>
    <name evidence="1" type="ORF">ED312_05490</name>
</gene>